<evidence type="ECO:0000256" key="8">
    <source>
        <dbReference type="ARBA" id="ARBA00023288"/>
    </source>
</evidence>
<evidence type="ECO:0000256" key="3">
    <source>
        <dbReference type="ARBA" id="ARBA00022475"/>
    </source>
</evidence>
<reference evidence="13" key="1">
    <citation type="submission" date="2024-07" db="EMBL/GenBank/DDBJ databases">
        <title>Two chromosome-level genome assemblies of Korean endemic species Abeliophyllum distichum and Forsythia ovata (Oleaceae).</title>
        <authorList>
            <person name="Jang H."/>
        </authorList>
    </citation>
    <scope>NUCLEOTIDE SEQUENCE [LARGE SCALE GENOMIC DNA]</scope>
</reference>
<dbReference type="SUPFAM" id="SSF47699">
    <property type="entry name" value="Bifunctional inhibitor/lipid-transfer protein/seed storage 2S albumin"/>
    <property type="match status" value="1"/>
</dbReference>
<feature type="compositionally biased region" description="Low complexity" evidence="9">
    <location>
        <begin position="241"/>
        <end position="252"/>
    </location>
</feature>
<dbReference type="Pfam" id="PF14368">
    <property type="entry name" value="LTP_2"/>
    <property type="match status" value="1"/>
</dbReference>
<dbReference type="Proteomes" id="UP001604277">
    <property type="component" value="Unassembled WGS sequence"/>
</dbReference>
<comment type="subcellular location">
    <subcellularLocation>
        <location evidence="1">Cell membrane</location>
        <topology evidence="1">Lipid-anchor</topology>
        <topology evidence="1">GPI-anchor</topology>
    </subcellularLocation>
</comment>
<keyword evidence="5 10" id="KW-0732">Signal</keyword>
<keyword evidence="7" id="KW-0325">Glycoprotein</keyword>
<keyword evidence="8" id="KW-0449">Lipoprotein</keyword>
<dbReference type="GO" id="GO:0005886">
    <property type="term" value="C:plasma membrane"/>
    <property type="evidence" value="ECO:0007669"/>
    <property type="project" value="UniProtKB-SubCell"/>
</dbReference>
<evidence type="ECO:0000256" key="2">
    <source>
        <dbReference type="ARBA" id="ARBA00009748"/>
    </source>
</evidence>
<feature type="chain" id="PRO_5044762489" evidence="10">
    <location>
        <begin position="25"/>
        <end position="285"/>
    </location>
</feature>
<keyword evidence="6" id="KW-1015">Disulfide bond</keyword>
<keyword evidence="13" id="KW-1185">Reference proteome</keyword>
<feature type="compositionally biased region" description="Low complexity" evidence="9">
    <location>
        <begin position="148"/>
        <end position="158"/>
    </location>
</feature>
<keyword evidence="3" id="KW-1003">Cell membrane</keyword>
<dbReference type="InterPro" id="IPR036312">
    <property type="entry name" value="Bifun_inhib/LTP/seed_sf"/>
</dbReference>
<evidence type="ECO:0000256" key="1">
    <source>
        <dbReference type="ARBA" id="ARBA00004609"/>
    </source>
</evidence>
<evidence type="ECO:0000256" key="7">
    <source>
        <dbReference type="ARBA" id="ARBA00023180"/>
    </source>
</evidence>
<dbReference type="SMART" id="SM00499">
    <property type="entry name" value="AAI"/>
    <property type="match status" value="1"/>
</dbReference>
<evidence type="ECO:0000256" key="10">
    <source>
        <dbReference type="SAM" id="SignalP"/>
    </source>
</evidence>
<name>A0ABD1PJ04_9LAMI</name>
<keyword evidence="4" id="KW-0336">GPI-anchor</keyword>
<feature type="domain" description="Bifunctional inhibitor/plant lipid transfer protein/seed storage helical" evidence="11">
    <location>
        <begin position="30"/>
        <end position="109"/>
    </location>
</feature>
<dbReference type="Gene3D" id="1.10.110.10">
    <property type="entry name" value="Plant lipid-transfer and hydrophobic proteins"/>
    <property type="match status" value="1"/>
</dbReference>
<evidence type="ECO:0000256" key="5">
    <source>
        <dbReference type="ARBA" id="ARBA00022729"/>
    </source>
</evidence>
<keyword evidence="4" id="KW-0472">Membrane</keyword>
<evidence type="ECO:0000313" key="13">
    <source>
        <dbReference type="Proteomes" id="UP001604277"/>
    </source>
</evidence>
<dbReference type="PANTHER" id="PTHR33044">
    <property type="entry name" value="BIFUNCTIONAL INHIBITOR/LIPID-TRANSFER PROTEIN/SEED STORAGE 2S ALBUMIN SUPERFAMILY PROTEIN-RELATED"/>
    <property type="match status" value="1"/>
</dbReference>
<evidence type="ECO:0000259" key="11">
    <source>
        <dbReference type="SMART" id="SM00499"/>
    </source>
</evidence>
<dbReference type="InterPro" id="IPR016140">
    <property type="entry name" value="Bifunc_inhib/LTP/seed_store"/>
</dbReference>
<gene>
    <name evidence="12" type="ORF">Fot_53547</name>
</gene>
<sequence length="285" mass="28428">MASQFLFPTLTISLIVLSLTSTYAQITTPCTPSMISTFTPCMNFVTNSSLNGTSPPSDCCNSLKSLMNTGKDCFCLIATGSVPFNLPVNRTLAISLPRACNMPGVALQCKASGSPVPAPGPAAFGPTMSPKAAPSPTSEAPTSPEPLSPTLGPAADATPTPPSPTTGNTGNRAGVTPSAAQPSFTSGAPAPAPAPVLTAFGPTMSPKSSPPLTSKAPAASEPLSPTLSPEADATPTPPSPTTDSGAPTSTTGNRAGVTPSAAQPSFSVSPLLLLAMLGVIALKYY</sequence>
<feature type="region of interest" description="Disordered" evidence="9">
    <location>
        <begin position="118"/>
        <end position="264"/>
    </location>
</feature>
<feature type="compositionally biased region" description="Low complexity" evidence="9">
    <location>
        <begin position="118"/>
        <end position="142"/>
    </location>
</feature>
<dbReference type="EMBL" id="JBFOLJ010000019">
    <property type="protein sequence ID" value="KAL2463891.1"/>
    <property type="molecule type" value="Genomic_DNA"/>
</dbReference>
<evidence type="ECO:0000313" key="12">
    <source>
        <dbReference type="EMBL" id="KAL2463891.1"/>
    </source>
</evidence>
<organism evidence="12 13">
    <name type="scientific">Forsythia ovata</name>
    <dbReference type="NCBI Taxonomy" id="205694"/>
    <lineage>
        <taxon>Eukaryota</taxon>
        <taxon>Viridiplantae</taxon>
        <taxon>Streptophyta</taxon>
        <taxon>Embryophyta</taxon>
        <taxon>Tracheophyta</taxon>
        <taxon>Spermatophyta</taxon>
        <taxon>Magnoliopsida</taxon>
        <taxon>eudicotyledons</taxon>
        <taxon>Gunneridae</taxon>
        <taxon>Pentapetalae</taxon>
        <taxon>asterids</taxon>
        <taxon>lamiids</taxon>
        <taxon>Lamiales</taxon>
        <taxon>Oleaceae</taxon>
        <taxon>Forsythieae</taxon>
        <taxon>Forsythia</taxon>
    </lineage>
</organism>
<accession>A0ABD1PJ04</accession>
<dbReference type="InterPro" id="IPR043325">
    <property type="entry name" value="LTSS"/>
</dbReference>
<proteinExistence type="inferred from homology"/>
<protein>
    <submittedName>
        <fullName evidence="12">Non-specific lipid-transfer protein-like protein</fullName>
    </submittedName>
</protein>
<comment type="caution">
    <text evidence="12">The sequence shown here is derived from an EMBL/GenBank/DDBJ whole genome shotgun (WGS) entry which is preliminary data.</text>
</comment>
<evidence type="ECO:0000256" key="9">
    <source>
        <dbReference type="SAM" id="MobiDB-lite"/>
    </source>
</evidence>
<evidence type="ECO:0000256" key="6">
    <source>
        <dbReference type="ARBA" id="ARBA00023157"/>
    </source>
</evidence>
<dbReference type="CDD" id="cd00010">
    <property type="entry name" value="AAI_LTSS"/>
    <property type="match status" value="1"/>
</dbReference>
<feature type="signal peptide" evidence="10">
    <location>
        <begin position="1"/>
        <end position="24"/>
    </location>
</feature>
<dbReference type="GO" id="GO:0098552">
    <property type="term" value="C:side of membrane"/>
    <property type="evidence" value="ECO:0007669"/>
    <property type="project" value="UniProtKB-KW"/>
</dbReference>
<comment type="similarity">
    <text evidence="2">Belongs to the plant LTP family.</text>
</comment>
<dbReference type="AlphaFoldDB" id="A0ABD1PJ04"/>
<evidence type="ECO:0000256" key="4">
    <source>
        <dbReference type="ARBA" id="ARBA00022622"/>
    </source>
</evidence>